<proteinExistence type="predicted"/>
<name>A0A6V7HCR7_9HYME</name>
<accession>A0A6V7HCR7</accession>
<sequence length="277" mass="31052">LLNYKVVWDSVDQSWSWRGVCEWRGGEFGDGSGVCERSGGDLCDGSGVCERSGGDFSDWSGVCDWSSSDFSYRSGGDFSYRGSGNDRSSGCFFPHHGVESINWVGNVIDCAPGAVSLDQRVAALDDVSVAALLLALRVAGQTVVHVVGIAVLRMRVEVGVHGLGYHGLGHGGSRHCNRRRVRQVRCWSVGQRFRRAEEPGVCCCYESGEDDQLRNNKFLDDRRPITRTWRIIEITNADLAFHFQFERRIRSTVRTVILFVRRREEKPLSTNSLRWIE</sequence>
<comment type="caution">
    <text evidence="1">The sequence shown here is derived from an EMBL/GenBank/DDBJ whole genome shotgun (WGS) entry which is preliminary data.</text>
</comment>
<gene>
    <name evidence="1" type="ORF">MHI_LOCUS692232</name>
</gene>
<keyword evidence="2" id="KW-1185">Reference proteome</keyword>
<dbReference type="AlphaFoldDB" id="A0A6V7HCR7"/>
<organism evidence="1 2">
    <name type="scientific">Heterotrigona itama</name>
    <dbReference type="NCBI Taxonomy" id="395501"/>
    <lineage>
        <taxon>Eukaryota</taxon>
        <taxon>Metazoa</taxon>
        <taxon>Ecdysozoa</taxon>
        <taxon>Arthropoda</taxon>
        <taxon>Hexapoda</taxon>
        <taxon>Insecta</taxon>
        <taxon>Pterygota</taxon>
        <taxon>Neoptera</taxon>
        <taxon>Endopterygota</taxon>
        <taxon>Hymenoptera</taxon>
        <taxon>Apocrita</taxon>
        <taxon>Aculeata</taxon>
        <taxon>Apoidea</taxon>
        <taxon>Anthophila</taxon>
        <taxon>Apidae</taxon>
        <taxon>Heterotrigona</taxon>
    </lineage>
</organism>
<reference evidence="1" key="1">
    <citation type="submission" date="2020-07" db="EMBL/GenBank/DDBJ databases">
        <authorList>
            <person name="Nazaruddin N."/>
        </authorList>
    </citation>
    <scope>NUCLEOTIDE SEQUENCE</scope>
</reference>
<protein>
    <submittedName>
        <fullName evidence="1">Uncharacterized protein</fullName>
    </submittedName>
</protein>
<dbReference type="OrthoDB" id="7617021at2759"/>
<dbReference type="Proteomes" id="UP000752696">
    <property type="component" value="Unassembled WGS sequence"/>
</dbReference>
<feature type="non-terminal residue" evidence="1">
    <location>
        <position position="277"/>
    </location>
</feature>
<evidence type="ECO:0000313" key="2">
    <source>
        <dbReference type="Proteomes" id="UP000752696"/>
    </source>
</evidence>
<feature type="non-terminal residue" evidence="1">
    <location>
        <position position="1"/>
    </location>
</feature>
<dbReference type="EMBL" id="CAJDYZ010009624">
    <property type="protein sequence ID" value="CAD1476873.1"/>
    <property type="molecule type" value="Genomic_DNA"/>
</dbReference>
<evidence type="ECO:0000313" key="1">
    <source>
        <dbReference type="EMBL" id="CAD1476873.1"/>
    </source>
</evidence>